<keyword evidence="4" id="KW-0175">Coiled coil</keyword>
<evidence type="ECO:0000256" key="2">
    <source>
        <dbReference type="ARBA" id="ARBA00022771"/>
    </source>
</evidence>
<feature type="coiled-coil region" evidence="4">
    <location>
        <begin position="189"/>
        <end position="223"/>
    </location>
</feature>
<keyword evidence="6" id="KW-1185">Reference proteome</keyword>
<dbReference type="GO" id="GO:0004842">
    <property type="term" value="F:ubiquitin-protein transferase activity"/>
    <property type="evidence" value="ECO:0007669"/>
    <property type="project" value="TreeGrafter"/>
</dbReference>
<evidence type="ECO:0000256" key="3">
    <source>
        <dbReference type="ARBA" id="ARBA00022833"/>
    </source>
</evidence>
<protein>
    <recommendedName>
        <fullName evidence="7">BOI-related E3 ubiquitin-protein ligase 2</fullName>
    </recommendedName>
</protein>
<organism evidence="5 6">
    <name type="scientific">Dipteronia sinensis</name>
    <dbReference type="NCBI Taxonomy" id="43782"/>
    <lineage>
        <taxon>Eukaryota</taxon>
        <taxon>Viridiplantae</taxon>
        <taxon>Streptophyta</taxon>
        <taxon>Embryophyta</taxon>
        <taxon>Tracheophyta</taxon>
        <taxon>Spermatophyta</taxon>
        <taxon>Magnoliopsida</taxon>
        <taxon>eudicotyledons</taxon>
        <taxon>Gunneridae</taxon>
        <taxon>Pentapetalae</taxon>
        <taxon>rosids</taxon>
        <taxon>malvids</taxon>
        <taxon>Sapindales</taxon>
        <taxon>Sapindaceae</taxon>
        <taxon>Hippocastanoideae</taxon>
        <taxon>Acereae</taxon>
        <taxon>Dipteronia</taxon>
    </lineage>
</organism>
<name>A0AAE0B9I2_9ROSI</name>
<proteinExistence type="predicted"/>
<dbReference type="Proteomes" id="UP001281410">
    <property type="component" value="Unassembled WGS sequence"/>
</dbReference>
<sequence>MAVQAQLFPENLGYILPPPMCGGVQDWTTINPVPATTATAAAAFGFNPPQQQPLFGGHHLQQSNQSFGFDCNIKGFSSSSSSTSTGGCGCGGNILFSSMAVSRSLDAHLELQRQEIDYILQIQSERLRSVLQEQRKKQLIVMLRSLESKAVNLMRQKEEDLLLARNKTMELEACLREAEIESETWQRLARENEAMVVDLSNTLQQVRERLVLVNNTADDAESSFCGSSDNDHKQQQEEQQEEMMMMIACKRCNSRGSCVLFLPCRHLCSCKHCEPFLVSCPVCKSAKEASMEVFCV</sequence>
<dbReference type="Pfam" id="PF13920">
    <property type="entry name" value="zf-C3HC4_3"/>
    <property type="match status" value="1"/>
</dbReference>
<keyword evidence="2" id="KW-0863">Zinc-finger</keyword>
<evidence type="ECO:0000313" key="6">
    <source>
        <dbReference type="Proteomes" id="UP001281410"/>
    </source>
</evidence>
<gene>
    <name evidence="5" type="ORF">Dsin_003750</name>
</gene>
<dbReference type="EMBL" id="JANJYJ010000001">
    <property type="protein sequence ID" value="KAK3231869.1"/>
    <property type="molecule type" value="Genomic_DNA"/>
</dbReference>
<comment type="caution">
    <text evidence="5">The sequence shown here is derived from an EMBL/GenBank/DDBJ whole genome shotgun (WGS) entry which is preliminary data.</text>
</comment>
<dbReference type="Gene3D" id="1.10.1170.10">
    <property type="entry name" value="Inhibitor Of Apoptosis Protein (2mihbC-IAP-1), Chain A"/>
    <property type="match status" value="1"/>
</dbReference>
<dbReference type="AlphaFoldDB" id="A0AAE0B9I2"/>
<accession>A0AAE0B9I2</accession>
<dbReference type="FunFam" id="1.10.1170.10:FF:000002">
    <property type="entry name" value="Baculoviral IAP repeat containing 7"/>
    <property type="match status" value="1"/>
</dbReference>
<dbReference type="PANTHER" id="PTHR42647">
    <property type="entry name" value="SBP (S-RIBONUCLEASE BINDING PROTEIN) FAMILY PROTEIN"/>
    <property type="match status" value="1"/>
</dbReference>
<dbReference type="PANTHER" id="PTHR42647:SF22">
    <property type="entry name" value="BOI-RELATED E3 UBIQUITIN-PROTEIN LIGASE 2-RELATED"/>
    <property type="match status" value="1"/>
</dbReference>
<dbReference type="GO" id="GO:0008270">
    <property type="term" value="F:zinc ion binding"/>
    <property type="evidence" value="ECO:0007669"/>
    <property type="project" value="UniProtKB-KW"/>
</dbReference>
<dbReference type="InterPro" id="IPR011029">
    <property type="entry name" value="DEATH-like_dom_sf"/>
</dbReference>
<evidence type="ECO:0000256" key="4">
    <source>
        <dbReference type="SAM" id="Coils"/>
    </source>
</evidence>
<evidence type="ECO:0000313" key="5">
    <source>
        <dbReference type="EMBL" id="KAK3231869.1"/>
    </source>
</evidence>
<evidence type="ECO:0008006" key="7">
    <source>
        <dbReference type="Google" id="ProtNLM"/>
    </source>
</evidence>
<reference evidence="5" key="1">
    <citation type="journal article" date="2023" name="Plant J.">
        <title>Genome sequences and population genomics provide insights into the demographic history, inbreeding, and mutation load of two 'living fossil' tree species of Dipteronia.</title>
        <authorList>
            <person name="Feng Y."/>
            <person name="Comes H.P."/>
            <person name="Chen J."/>
            <person name="Zhu S."/>
            <person name="Lu R."/>
            <person name="Zhang X."/>
            <person name="Li P."/>
            <person name="Qiu J."/>
            <person name="Olsen K.M."/>
            <person name="Qiu Y."/>
        </authorList>
    </citation>
    <scope>NUCLEOTIDE SEQUENCE</scope>
    <source>
        <strain evidence="5">NBL</strain>
    </source>
</reference>
<keyword evidence="1" id="KW-0479">Metal-binding</keyword>
<keyword evidence="3" id="KW-0862">Zinc</keyword>
<evidence type="ECO:0000256" key="1">
    <source>
        <dbReference type="ARBA" id="ARBA00022723"/>
    </source>
</evidence>
<dbReference type="FunFam" id="3.30.40.10:FF:000239">
    <property type="entry name" value="probable BOI-related E3 ubiquitin-protein ligase 2"/>
    <property type="match status" value="1"/>
</dbReference>
<dbReference type="Gene3D" id="1.10.533.10">
    <property type="entry name" value="Death Domain, Fas"/>
    <property type="match status" value="1"/>
</dbReference>